<feature type="region of interest" description="Disordered" evidence="1">
    <location>
        <begin position="332"/>
        <end position="358"/>
    </location>
</feature>
<feature type="compositionally biased region" description="Basic and acidic residues" evidence="1">
    <location>
        <begin position="332"/>
        <end position="353"/>
    </location>
</feature>
<feature type="compositionally biased region" description="Basic residues" evidence="1">
    <location>
        <begin position="741"/>
        <end position="753"/>
    </location>
</feature>
<evidence type="ECO:0000313" key="2">
    <source>
        <dbReference type="EMBL" id="DAF45545.1"/>
    </source>
</evidence>
<proteinExistence type="predicted"/>
<evidence type="ECO:0000256" key="1">
    <source>
        <dbReference type="SAM" id="MobiDB-lite"/>
    </source>
</evidence>
<feature type="region of interest" description="Disordered" evidence="1">
    <location>
        <begin position="691"/>
        <end position="753"/>
    </location>
</feature>
<feature type="compositionally biased region" description="Basic and acidic residues" evidence="1">
    <location>
        <begin position="188"/>
        <end position="209"/>
    </location>
</feature>
<feature type="compositionally biased region" description="Basic and acidic residues" evidence="1">
    <location>
        <begin position="123"/>
        <end position="149"/>
    </location>
</feature>
<name>A0A8S5S3M7_9CAUD</name>
<feature type="region of interest" description="Disordered" evidence="1">
    <location>
        <begin position="245"/>
        <end position="264"/>
    </location>
</feature>
<sequence length="753" mass="84264">MPHLRTALQHRNEVFGHVVAPDEQPHVEQSGQQEGLCPGLSELVDARLGAQRRHGHCQQEGIDVLNRPVERDLAHARHAAEVLQQRIEADHPDESEGEPRDRDAALLLSRSSGALLPAAARQGETHDDKHRSKHHDADHLGDGGRPGDAERVGRVHCIARTGDVRHLVERAARVDGHARVAQPVEHPGPVEDRIEEHREGPEDDHRRYGDRRLVPLALHDRFGSQHGGRATDGRAGRGHQRRITVEFQQPAQQHASEDRDRHDDEIDRHGRTADRRHLGQRQAEPVEDDAPAQHLLRTEPDTRHPRLGQAVAQAVGIEHTQHDTDDQRAERELFHHGDVGDVERREREQRDQKNSMQGVGPVPFFEHIRQFLIPVAKIAPLRRMRNKNWLSAITRGYAGPEEDGKRREREATPRREASEVGAGEIDELPGQRIGLCGGMDEREVAREGQVVDIDDPQRPAAQLIDDRDDRDDRHRIAVAHIGLDPLGRAQAHRHMELRQPQARSGQCRGNHLERTRPVLAQHKRDAAQLLGSHLLRAGIPAAGTRHKHQFVGSEERVVQPLPAAEALDHSQVDRLPGQRLLDLPAVAREHGDPHPGVTGRKVGQDRRQQVLGDGRAGTQPQLALGMARAEAHLVLQPAVVLGQALGRRQHRAPGIGQGEPAAAAHEQRRAVACLQLADVLADGRLRNVELLGGPRETQRPGRRNEYFQSEIVHRLNRDDPPRRTRGPNGCSGRWSPPSRGRTCRRRRSCGRRR</sequence>
<organism evidence="2">
    <name type="scientific">Siphoviridae sp. ctBLh2</name>
    <dbReference type="NCBI Taxonomy" id="2827803"/>
    <lineage>
        <taxon>Viruses</taxon>
        <taxon>Duplodnaviria</taxon>
        <taxon>Heunggongvirae</taxon>
        <taxon>Uroviricota</taxon>
        <taxon>Caudoviricetes</taxon>
    </lineage>
</organism>
<feature type="region of interest" description="Disordered" evidence="1">
    <location>
        <begin position="397"/>
        <end position="424"/>
    </location>
</feature>
<reference evidence="2" key="1">
    <citation type="journal article" date="2021" name="Proc. Natl. Acad. Sci. U.S.A.">
        <title>A Catalog of Tens of Thousands of Viruses from Human Metagenomes Reveals Hidden Associations with Chronic Diseases.</title>
        <authorList>
            <person name="Tisza M.J."/>
            <person name="Buck C.B."/>
        </authorList>
    </citation>
    <scope>NUCLEOTIDE SEQUENCE</scope>
    <source>
        <strain evidence="2">CtBLh2</strain>
    </source>
</reference>
<dbReference type="EMBL" id="BK032514">
    <property type="protein sequence ID" value="DAF45545.1"/>
    <property type="molecule type" value="Genomic_DNA"/>
</dbReference>
<protein>
    <submittedName>
        <fullName evidence="2">Uncharacterized protein</fullName>
    </submittedName>
</protein>
<feature type="region of interest" description="Disordered" evidence="1">
    <location>
        <begin position="221"/>
        <end position="240"/>
    </location>
</feature>
<feature type="compositionally biased region" description="Basic and acidic residues" evidence="1">
    <location>
        <begin position="696"/>
        <end position="722"/>
    </location>
</feature>
<feature type="compositionally biased region" description="Basic and acidic residues" evidence="1">
    <location>
        <begin position="402"/>
        <end position="418"/>
    </location>
</feature>
<feature type="compositionally biased region" description="Basic and acidic residues" evidence="1">
    <location>
        <begin position="221"/>
        <end position="235"/>
    </location>
</feature>
<accession>A0A8S5S3M7</accession>
<feature type="region of interest" description="Disordered" evidence="1">
    <location>
        <begin position="119"/>
        <end position="149"/>
    </location>
</feature>
<feature type="region of interest" description="Disordered" evidence="1">
    <location>
        <begin position="270"/>
        <end position="292"/>
    </location>
</feature>
<feature type="compositionally biased region" description="Basic and acidic residues" evidence="1">
    <location>
        <begin position="255"/>
        <end position="264"/>
    </location>
</feature>
<feature type="region of interest" description="Disordered" evidence="1">
    <location>
        <begin position="183"/>
        <end position="209"/>
    </location>
</feature>